<reference evidence="7 8" key="1">
    <citation type="submission" date="2024-05" db="EMBL/GenBank/DDBJ databases">
        <title>Genetic variation in Jamaican populations of the coffee berry borer (Hypothenemus hampei).</title>
        <authorList>
            <person name="Errbii M."/>
            <person name="Myrie A."/>
        </authorList>
    </citation>
    <scope>NUCLEOTIDE SEQUENCE [LARGE SCALE GENOMIC DNA]</scope>
    <source>
        <strain evidence="7">JA-Hopewell-2020-01-JO</strain>
        <tissue evidence="7">Whole body</tissue>
    </source>
</reference>
<keyword evidence="1" id="KW-0479">Metal-binding</keyword>
<dbReference type="InterPro" id="IPR001965">
    <property type="entry name" value="Znf_PHD"/>
</dbReference>
<dbReference type="SMART" id="SM00249">
    <property type="entry name" value="PHD"/>
    <property type="match status" value="1"/>
</dbReference>
<organism evidence="7 8">
    <name type="scientific">Hypothenemus hampei</name>
    <name type="common">Coffee berry borer</name>
    <dbReference type="NCBI Taxonomy" id="57062"/>
    <lineage>
        <taxon>Eukaryota</taxon>
        <taxon>Metazoa</taxon>
        <taxon>Ecdysozoa</taxon>
        <taxon>Arthropoda</taxon>
        <taxon>Hexapoda</taxon>
        <taxon>Insecta</taxon>
        <taxon>Pterygota</taxon>
        <taxon>Neoptera</taxon>
        <taxon>Endopterygota</taxon>
        <taxon>Coleoptera</taxon>
        <taxon>Polyphaga</taxon>
        <taxon>Cucujiformia</taxon>
        <taxon>Curculionidae</taxon>
        <taxon>Scolytinae</taxon>
        <taxon>Hypothenemus</taxon>
    </lineage>
</organism>
<sequence length="495" mass="56794">MEWKNVLHEWARRPENTNTVLTKSTFCPLLKQILEKENLPLTIINGFRKCGLYPLDPNALDYTKCVQDNLKKCGKQGTDKVNSTQKIKKRHLTTAIKIVKQLSGDLGNAGIDAEIVINVIEMAKEIRGTENLLDSTNSTTNEENEILDTDRISVNQLYTNNSSTLISNVIEIPSFTLPVLGDVTLENNLLSSQLDENLNLDTFEINPSHHNQNIIVENEVLVTDNKINKEHVDIIDQILNKSWGMEVFRAKSIEEKTADDKGNGIIIKHNDYCDTQNIENETYIFNNNNEELGVDDNKPKQNIKILSNLILKTENISPNLNKHLVLPNFIKKTKTLTSINRIGAISSEEWRQFERRKEEEKERKKAGILERKLKRIEAKEEKEEKMRKRKAELAIKATNIKKNKRQKKTNLTCTVTKIKCAECDEEMISDTEINDLKNIGCDRCSAWYHLKCTEFSGKNYENVINCNFKCPKCKTISTIHISMNIKTADYRITKD</sequence>
<dbReference type="EMBL" id="JBDJPC010000017">
    <property type="protein sequence ID" value="KAL1487843.1"/>
    <property type="molecule type" value="Genomic_DNA"/>
</dbReference>
<evidence type="ECO:0000256" key="1">
    <source>
        <dbReference type="ARBA" id="ARBA00022723"/>
    </source>
</evidence>
<name>A0ABD1DZW5_HYPHA</name>
<dbReference type="InterPro" id="IPR019787">
    <property type="entry name" value="Znf_PHD-finger"/>
</dbReference>
<evidence type="ECO:0000256" key="5">
    <source>
        <dbReference type="SAM" id="Coils"/>
    </source>
</evidence>
<evidence type="ECO:0000256" key="3">
    <source>
        <dbReference type="ARBA" id="ARBA00022833"/>
    </source>
</evidence>
<comment type="caution">
    <text evidence="7">The sequence shown here is derived from an EMBL/GenBank/DDBJ whole genome shotgun (WGS) entry which is preliminary data.</text>
</comment>
<keyword evidence="5" id="KW-0175">Coiled coil</keyword>
<dbReference type="GO" id="GO:0008270">
    <property type="term" value="F:zinc ion binding"/>
    <property type="evidence" value="ECO:0007669"/>
    <property type="project" value="UniProtKB-KW"/>
</dbReference>
<dbReference type="CDD" id="cd15517">
    <property type="entry name" value="PHD_TCF19_like"/>
    <property type="match status" value="1"/>
</dbReference>
<keyword evidence="3" id="KW-0862">Zinc</keyword>
<dbReference type="SUPFAM" id="SSF57903">
    <property type="entry name" value="FYVE/PHD zinc finger"/>
    <property type="match status" value="1"/>
</dbReference>
<protein>
    <recommendedName>
        <fullName evidence="6">PHD-type domain-containing protein</fullName>
    </recommendedName>
</protein>
<keyword evidence="8" id="KW-1185">Reference proteome</keyword>
<gene>
    <name evidence="7" type="ORF">ABEB36_015493</name>
</gene>
<keyword evidence="2 4" id="KW-0863">Zinc-finger</keyword>
<proteinExistence type="predicted"/>
<dbReference type="PROSITE" id="PS50016">
    <property type="entry name" value="ZF_PHD_2"/>
    <property type="match status" value="1"/>
</dbReference>
<dbReference type="Gene3D" id="3.30.40.10">
    <property type="entry name" value="Zinc/RING finger domain, C3HC4 (zinc finger)"/>
    <property type="match status" value="1"/>
</dbReference>
<dbReference type="PROSITE" id="PS01359">
    <property type="entry name" value="ZF_PHD_1"/>
    <property type="match status" value="1"/>
</dbReference>
<dbReference type="InterPro" id="IPR019786">
    <property type="entry name" value="Zinc_finger_PHD-type_CS"/>
</dbReference>
<evidence type="ECO:0000256" key="4">
    <source>
        <dbReference type="PROSITE-ProRule" id="PRU00146"/>
    </source>
</evidence>
<evidence type="ECO:0000259" key="6">
    <source>
        <dbReference type="PROSITE" id="PS50016"/>
    </source>
</evidence>
<evidence type="ECO:0000256" key="2">
    <source>
        <dbReference type="ARBA" id="ARBA00022771"/>
    </source>
</evidence>
<feature type="domain" description="PHD-type" evidence="6">
    <location>
        <begin position="417"/>
        <end position="476"/>
    </location>
</feature>
<accession>A0ABD1DZW5</accession>
<dbReference type="AlphaFoldDB" id="A0ABD1DZW5"/>
<evidence type="ECO:0000313" key="8">
    <source>
        <dbReference type="Proteomes" id="UP001566132"/>
    </source>
</evidence>
<feature type="coiled-coil region" evidence="5">
    <location>
        <begin position="359"/>
        <end position="396"/>
    </location>
</feature>
<dbReference type="Proteomes" id="UP001566132">
    <property type="component" value="Unassembled WGS sequence"/>
</dbReference>
<evidence type="ECO:0000313" key="7">
    <source>
        <dbReference type="EMBL" id="KAL1487843.1"/>
    </source>
</evidence>
<dbReference type="InterPro" id="IPR013083">
    <property type="entry name" value="Znf_RING/FYVE/PHD"/>
</dbReference>
<dbReference type="InterPro" id="IPR011011">
    <property type="entry name" value="Znf_FYVE_PHD"/>
</dbReference>